<keyword evidence="6" id="KW-1278">Translocase</keyword>
<evidence type="ECO:0000256" key="1">
    <source>
        <dbReference type="ARBA" id="ARBA00001966"/>
    </source>
</evidence>
<dbReference type="PANTHER" id="PTHR10849:SF20">
    <property type="entry name" value="NADH DEHYDROGENASE [UBIQUINONE] IRON-SULFUR PROTEIN 8, MITOCHONDRIAL"/>
    <property type="match status" value="1"/>
</dbReference>
<gene>
    <name evidence="10" type="ORF">D1639_01090</name>
</gene>
<keyword evidence="4" id="KW-0479">Metal-binding</keyword>
<evidence type="ECO:0000256" key="8">
    <source>
        <dbReference type="ARBA" id="ARBA00023014"/>
    </source>
</evidence>
<dbReference type="GO" id="GO:0009060">
    <property type="term" value="P:aerobic respiration"/>
    <property type="evidence" value="ECO:0007669"/>
    <property type="project" value="TreeGrafter"/>
</dbReference>
<dbReference type="GO" id="GO:0046872">
    <property type="term" value="F:metal ion binding"/>
    <property type="evidence" value="ECO:0007669"/>
    <property type="project" value="UniProtKB-KW"/>
</dbReference>
<dbReference type="Pfam" id="PF12838">
    <property type="entry name" value="Fer4_7"/>
    <property type="match status" value="1"/>
</dbReference>
<feature type="domain" description="4Fe-4S ferredoxin-type" evidence="9">
    <location>
        <begin position="36"/>
        <end position="65"/>
    </location>
</feature>
<evidence type="ECO:0000259" key="9">
    <source>
        <dbReference type="PROSITE" id="PS51379"/>
    </source>
</evidence>
<dbReference type="InterPro" id="IPR010226">
    <property type="entry name" value="NADH_quinone_OxRdtase_chainI"/>
</dbReference>
<comment type="similarity">
    <text evidence="2">Belongs to the complex I 23 kDa subunit family.</text>
</comment>
<dbReference type="Gene3D" id="3.30.70.3270">
    <property type="match status" value="1"/>
</dbReference>
<reference evidence="10" key="1">
    <citation type="submission" date="2018-08" db="EMBL/GenBank/DDBJ databases">
        <title>Murine metabolic-syndrome-specific gut microbial biobank.</title>
        <authorList>
            <person name="Liu C."/>
        </authorList>
    </citation>
    <scope>NUCLEOTIDE SEQUENCE [LARGE SCALE GENOMIC DNA]</scope>
    <source>
        <strain evidence="10">Z82</strain>
    </source>
</reference>
<dbReference type="GO" id="GO:0051539">
    <property type="term" value="F:4 iron, 4 sulfur cluster binding"/>
    <property type="evidence" value="ECO:0007669"/>
    <property type="project" value="UniProtKB-KW"/>
</dbReference>
<dbReference type="AlphaFoldDB" id="A0A7C9NRW4"/>
<evidence type="ECO:0000256" key="6">
    <source>
        <dbReference type="ARBA" id="ARBA00022967"/>
    </source>
</evidence>
<keyword evidence="5" id="KW-0677">Repeat</keyword>
<evidence type="ECO:0000256" key="5">
    <source>
        <dbReference type="ARBA" id="ARBA00022737"/>
    </source>
</evidence>
<evidence type="ECO:0000256" key="3">
    <source>
        <dbReference type="ARBA" id="ARBA00022485"/>
    </source>
</evidence>
<comment type="caution">
    <text evidence="10">The sequence shown here is derived from an EMBL/GenBank/DDBJ whole genome shotgun (WGS) entry which is preliminary data.</text>
</comment>
<sequence length="128" mass="13826">MGVMKLAGMTLAGLVKQPETIQYPAEEKPAIPGHKGRVTVDVAQCILCGICQKRCPCGAIAVDKASRSWTIDRFRCVQCGSCVRECPKHCLTMDPARPAVAAKKHLDSFEVPERQKTKASAAKESAQS</sequence>
<dbReference type="EMBL" id="QWKH01000004">
    <property type="protein sequence ID" value="NBI33649.1"/>
    <property type="molecule type" value="Genomic_DNA"/>
</dbReference>
<keyword evidence="8" id="KW-0411">Iron-sulfur</keyword>
<accession>A0A7C9NRW4</accession>
<dbReference type="GO" id="GO:0003954">
    <property type="term" value="F:NADH dehydrogenase activity"/>
    <property type="evidence" value="ECO:0007669"/>
    <property type="project" value="TreeGrafter"/>
</dbReference>
<evidence type="ECO:0000256" key="7">
    <source>
        <dbReference type="ARBA" id="ARBA00023004"/>
    </source>
</evidence>
<evidence type="ECO:0000313" key="10">
    <source>
        <dbReference type="EMBL" id="NBI33649.1"/>
    </source>
</evidence>
<dbReference type="Gene3D" id="3.30.70.20">
    <property type="match status" value="1"/>
</dbReference>
<proteinExistence type="inferred from homology"/>
<dbReference type="PANTHER" id="PTHR10849">
    <property type="entry name" value="NADH DEHYDROGENASE UBIQUINONE IRON-SULFUR PROTEIN 8, MITOCHONDRIAL"/>
    <property type="match status" value="1"/>
</dbReference>
<organism evidence="10">
    <name type="scientific">Muribaculaceae bacterium Z82</name>
    <dbReference type="NCBI Taxonomy" id="2304548"/>
    <lineage>
        <taxon>Bacteria</taxon>
        <taxon>Pseudomonadati</taxon>
        <taxon>Bacteroidota</taxon>
        <taxon>Bacteroidia</taxon>
        <taxon>Bacteroidales</taxon>
        <taxon>Muribaculaceae</taxon>
    </lineage>
</organism>
<dbReference type="SUPFAM" id="SSF46548">
    <property type="entry name" value="alpha-helical ferredoxin"/>
    <property type="match status" value="1"/>
</dbReference>
<dbReference type="GO" id="GO:0016020">
    <property type="term" value="C:membrane"/>
    <property type="evidence" value="ECO:0007669"/>
    <property type="project" value="InterPro"/>
</dbReference>
<feature type="domain" description="4Fe-4S ferredoxin-type" evidence="9">
    <location>
        <begin position="67"/>
        <end position="96"/>
    </location>
</feature>
<dbReference type="InterPro" id="IPR017900">
    <property type="entry name" value="4Fe4S_Fe_S_CS"/>
</dbReference>
<keyword evidence="3" id="KW-0004">4Fe-4S</keyword>
<evidence type="ECO:0000256" key="2">
    <source>
        <dbReference type="ARBA" id="ARBA00010277"/>
    </source>
</evidence>
<name>A0A7C9NRW4_9BACT</name>
<evidence type="ECO:0000256" key="4">
    <source>
        <dbReference type="ARBA" id="ARBA00022723"/>
    </source>
</evidence>
<dbReference type="InterPro" id="IPR017896">
    <property type="entry name" value="4Fe4S_Fe-S-bd"/>
</dbReference>
<comment type="cofactor">
    <cofactor evidence="1">
        <name>[4Fe-4S] cluster</name>
        <dbReference type="ChEBI" id="CHEBI:49883"/>
    </cofactor>
</comment>
<dbReference type="PROSITE" id="PS51379">
    <property type="entry name" value="4FE4S_FER_2"/>
    <property type="match status" value="2"/>
</dbReference>
<keyword evidence="7" id="KW-0408">Iron</keyword>
<protein>
    <submittedName>
        <fullName evidence="10">4Fe-4S dicluster domain-containing protein</fullName>
    </submittedName>
</protein>
<dbReference type="PROSITE" id="PS00198">
    <property type="entry name" value="4FE4S_FER_1"/>
    <property type="match status" value="2"/>
</dbReference>